<feature type="domain" description="Tail specific protease" evidence="2">
    <location>
        <begin position="301"/>
        <end position="509"/>
    </location>
</feature>
<comment type="caution">
    <text evidence="4">The sequence shown here is derived from an EMBL/GenBank/DDBJ whole genome shotgun (WGS) entry which is preliminary data.</text>
</comment>
<dbReference type="InterPro" id="IPR056186">
    <property type="entry name" value="PDZ_CPAF-rel"/>
</dbReference>
<dbReference type="GO" id="GO:0008236">
    <property type="term" value="F:serine-type peptidase activity"/>
    <property type="evidence" value="ECO:0007669"/>
    <property type="project" value="InterPro"/>
</dbReference>
<evidence type="ECO:0000259" key="3">
    <source>
        <dbReference type="Pfam" id="PF23658"/>
    </source>
</evidence>
<feature type="domain" description="CPAF-like PDZ" evidence="3">
    <location>
        <begin position="144"/>
        <end position="235"/>
    </location>
</feature>
<dbReference type="EMBL" id="VCHE01000034">
    <property type="protein sequence ID" value="KAB2575340.1"/>
    <property type="molecule type" value="Genomic_DNA"/>
</dbReference>
<evidence type="ECO:0000256" key="1">
    <source>
        <dbReference type="SAM" id="SignalP"/>
    </source>
</evidence>
<evidence type="ECO:0000259" key="2">
    <source>
        <dbReference type="Pfam" id="PF03572"/>
    </source>
</evidence>
<dbReference type="PANTHER" id="PTHR37049">
    <property type="entry name" value="PEPTIDASE S41 FAMILY PROTEIN"/>
    <property type="match status" value="1"/>
</dbReference>
<dbReference type="InterPro" id="IPR005151">
    <property type="entry name" value="Tail-specific_protease"/>
</dbReference>
<organism evidence="4 5">
    <name type="scientific">Lasiodiplodia theobromae</name>
    <dbReference type="NCBI Taxonomy" id="45133"/>
    <lineage>
        <taxon>Eukaryota</taxon>
        <taxon>Fungi</taxon>
        <taxon>Dikarya</taxon>
        <taxon>Ascomycota</taxon>
        <taxon>Pezizomycotina</taxon>
        <taxon>Dothideomycetes</taxon>
        <taxon>Dothideomycetes incertae sedis</taxon>
        <taxon>Botryosphaeriales</taxon>
        <taxon>Botryosphaeriaceae</taxon>
        <taxon>Lasiodiplodia</taxon>
    </lineage>
</organism>
<dbReference type="AlphaFoldDB" id="A0A5N5DD30"/>
<feature type="signal peptide" evidence="1">
    <location>
        <begin position="1"/>
        <end position="18"/>
    </location>
</feature>
<dbReference type="PANTHER" id="PTHR37049:SF4">
    <property type="entry name" value="RHODANESE DOMAIN-CONTAINING PROTEIN"/>
    <property type="match status" value="1"/>
</dbReference>
<evidence type="ECO:0000313" key="4">
    <source>
        <dbReference type="EMBL" id="KAB2575340.1"/>
    </source>
</evidence>
<dbReference type="OrthoDB" id="27214at2759"/>
<name>A0A5N5DD30_9PEZI</name>
<keyword evidence="5" id="KW-1185">Reference proteome</keyword>
<reference evidence="4 5" key="1">
    <citation type="journal article" date="2019" name="Sci. Rep.">
        <title>A multi-omics analysis of the grapevine pathogen Lasiodiplodia theobromae reveals that temperature affects the expression of virulence- and pathogenicity-related genes.</title>
        <authorList>
            <person name="Felix C."/>
            <person name="Meneses R."/>
            <person name="Goncalves M.F.M."/>
            <person name="Tilleman L."/>
            <person name="Duarte A.S."/>
            <person name="Jorrin-Novo J.V."/>
            <person name="Van de Peer Y."/>
            <person name="Deforce D."/>
            <person name="Van Nieuwerburgh F."/>
            <person name="Esteves A.C."/>
            <person name="Alves A."/>
        </authorList>
    </citation>
    <scope>NUCLEOTIDE SEQUENCE [LARGE SCALE GENOMIC DNA]</scope>
    <source>
        <strain evidence="4 5">LA-SOL3</strain>
    </source>
</reference>
<dbReference type="SUPFAM" id="SSF52096">
    <property type="entry name" value="ClpP/crotonase"/>
    <property type="match status" value="1"/>
</dbReference>
<dbReference type="InterPro" id="IPR029045">
    <property type="entry name" value="ClpP/crotonase-like_dom_sf"/>
</dbReference>
<dbReference type="Gene3D" id="3.90.226.10">
    <property type="entry name" value="2-enoyl-CoA Hydratase, Chain A, domain 1"/>
    <property type="match status" value="1"/>
</dbReference>
<dbReference type="InterPro" id="IPR052766">
    <property type="entry name" value="S41A_metabolite_peptidase"/>
</dbReference>
<accession>A0A5N5DD30</accession>
<protein>
    <submittedName>
        <fullName evidence="4">Peptidase S41 family protein ustP</fullName>
    </submittedName>
</protein>
<feature type="chain" id="PRO_5024908341" evidence="1">
    <location>
        <begin position="19"/>
        <end position="697"/>
    </location>
</feature>
<gene>
    <name evidence="4" type="primary">ustP_4</name>
    <name evidence="4" type="ORF">DBV05_g6033</name>
</gene>
<sequence>MLAHGAVAVAVLAAAASAAPANNTTVATPTAGGNACATISQYLEATTTLLPATLGLDCLQSVPVDTDGDLQLVKEIRNIMQWKSTLAYLKDPPQGYARPSVDLLGGLDDIANKLSKGGYTNEYAVQIDISNLLKKAYDIAKARTQSNFTPSAITTVNNQSVVDYLNWLAIGNSQSPDLDVGYQTIFWDPAKRSFSGSGGGFFQNSLTYEGSSSVFGFENGTKATIRHIAFPTANFSGVDSGEAFFSKFCTGPTPTPTSESPAESTSAEPIPTAFGYPYPVAKAEDNSVSGYFLNGTGYQDVAVISSASFLAANMSDFQNVVSEVIAEATAQKKKYLIVDLRRNGGGSILLGYDLFKQLFPSIEPYGATRVRAADSYNAMGQVVTAIADEYDIANNETAQEEIFDSFQYGIIRHFWAQSAGLDVNNKEFPSWEAFFGPDAIHGDNFTNLVRNNFSDPLEVGDFSVSGYGDNSDVPSQPFKAENIVLLQDGTCASTCAVFAELMKTQAGVKSIVMGGRPQNGPMVGVGGTKGAEVLTWGQIIYAADYIRNLAETFDSDSLDLLEASGVTDLADAEQVLNRTAVVAGDRKGALNYRNNYRKGDDSNTPLQFVPEYADCRIFYTAPMMFDPVSVWTTVFDTMWRNGSCVPGSTGHVTSAINGTNNGNSGPGQFTSGSFSSRGMAQSGLAMLVGFATIMMLM</sequence>
<proteinExistence type="predicted"/>
<evidence type="ECO:0000313" key="5">
    <source>
        <dbReference type="Proteomes" id="UP000325902"/>
    </source>
</evidence>
<dbReference type="GO" id="GO:0006508">
    <property type="term" value="P:proteolysis"/>
    <property type="evidence" value="ECO:0007669"/>
    <property type="project" value="InterPro"/>
</dbReference>
<dbReference type="Proteomes" id="UP000325902">
    <property type="component" value="Unassembled WGS sequence"/>
</dbReference>
<keyword evidence="1" id="KW-0732">Signal</keyword>
<dbReference type="Pfam" id="PF03572">
    <property type="entry name" value="Peptidase_S41"/>
    <property type="match status" value="1"/>
</dbReference>
<dbReference type="Pfam" id="PF23658">
    <property type="entry name" value="PDZ_CPAF_rel"/>
    <property type="match status" value="1"/>
</dbReference>